<protein>
    <recommendedName>
        <fullName evidence="15">Methyl-accepting chemotaxis protein</fullName>
    </recommendedName>
</protein>
<evidence type="ECO:0000259" key="12">
    <source>
        <dbReference type="PROSITE" id="PS50885"/>
    </source>
</evidence>
<keyword evidence="8" id="KW-0807">Transducer</keyword>
<keyword evidence="2" id="KW-1003">Cell membrane</keyword>
<feature type="transmembrane region" description="Helical" evidence="10">
    <location>
        <begin position="13"/>
        <end position="34"/>
    </location>
</feature>
<comment type="subcellular location">
    <subcellularLocation>
        <location evidence="1">Cell membrane</location>
        <topology evidence="1">Multi-pass membrane protein</topology>
    </subcellularLocation>
</comment>
<dbReference type="CDD" id="cd12913">
    <property type="entry name" value="PDC1_MCP_like"/>
    <property type="match status" value="1"/>
</dbReference>
<evidence type="ECO:0000256" key="3">
    <source>
        <dbReference type="ARBA" id="ARBA00022500"/>
    </source>
</evidence>
<dbReference type="SUPFAM" id="SSF58104">
    <property type="entry name" value="Methyl-accepting chemotaxis protein (MCP) signaling domain"/>
    <property type="match status" value="1"/>
</dbReference>
<evidence type="ECO:0000313" key="13">
    <source>
        <dbReference type="EMBL" id="MBS2098811.1"/>
    </source>
</evidence>
<comment type="similarity">
    <text evidence="7">Belongs to the methyl-accepting chemotaxis (MCP) protein family.</text>
</comment>
<evidence type="ECO:0000256" key="10">
    <source>
        <dbReference type="SAM" id="Phobius"/>
    </source>
</evidence>
<dbReference type="Gene3D" id="3.30.450.20">
    <property type="entry name" value="PAS domain"/>
    <property type="match status" value="2"/>
</dbReference>
<accession>A0ABS5JV88</accession>
<evidence type="ECO:0000259" key="11">
    <source>
        <dbReference type="PROSITE" id="PS50111"/>
    </source>
</evidence>
<keyword evidence="6 10" id="KW-0472">Membrane</keyword>
<proteinExistence type="inferred from homology"/>
<evidence type="ECO:0000256" key="5">
    <source>
        <dbReference type="ARBA" id="ARBA00022989"/>
    </source>
</evidence>
<keyword evidence="14" id="KW-1185">Reference proteome</keyword>
<dbReference type="InterPro" id="IPR003660">
    <property type="entry name" value="HAMP_dom"/>
</dbReference>
<evidence type="ECO:0000256" key="4">
    <source>
        <dbReference type="ARBA" id="ARBA00022692"/>
    </source>
</evidence>
<feature type="compositionally biased region" description="Polar residues" evidence="9">
    <location>
        <begin position="412"/>
        <end position="430"/>
    </location>
</feature>
<evidence type="ECO:0000313" key="14">
    <source>
        <dbReference type="Proteomes" id="UP000708576"/>
    </source>
</evidence>
<dbReference type="InterPro" id="IPR033479">
    <property type="entry name" value="dCache_1"/>
</dbReference>
<dbReference type="Proteomes" id="UP000708576">
    <property type="component" value="Unassembled WGS sequence"/>
</dbReference>
<evidence type="ECO:0000256" key="8">
    <source>
        <dbReference type="PROSITE-ProRule" id="PRU00284"/>
    </source>
</evidence>
<dbReference type="PROSITE" id="PS50885">
    <property type="entry name" value="HAMP"/>
    <property type="match status" value="1"/>
</dbReference>
<feature type="domain" description="Methyl-accepting transducer" evidence="11">
    <location>
        <begin position="403"/>
        <end position="618"/>
    </location>
</feature>
<keyword evidence="5 10" id="KW-1133">Transmembrane helix</keyword>
<evidence type="ECO:0000256" key="7">
    <source>
        <dbReference type="ARBA" id="ARBA00029447"/>
    </source>
</evidence>
<evidence type="ECO:0000256" key="1">
    <source>
        <dbReference type="ARBA" id="ARBA00004651"/>
    </source>
</evidence>
<evidence type="ECO:0008006" key="15">
    <source>
        <dbReference type="Google" id="ProtNLM"/>
    </source>
</evidence>
<dbReference type="SMART" id="SM00283">
    <property type="entry name" value="MA"/>
    <property type="match status" value="1"/>
</dbReference>
<dbReference type="InterPro" id="IPR004090">
    <property type="entry name" value="Chemotax_Me-accpt_rcpt"/>
</dbReference>
<dbReference type="InterPro" id="IPR051310">
    <property type="entry name" value="MCP_chemotaxis"/>
</dbReference>
<evidence type="ECO:0000256" key="2">
    <source>
        <dbReference type="ARBA" id="ARBA00022475"/>
    </source>
</evidence>
<feature type="compositionally biased region" description="Low complexity" evidence="9">
    <location>
        <begin position="431"/>
        <end position="442"/>
    </location>
</feature>
<dbReference type="Pfam" id="PF02743">
    <property type="entry name" value="dCache_1"/>
    <property type="match status" value="1"/>
</dbReference>
<sequence>MGRRYRFTLKSRLLLYTLVSFTFIYGFTLVYISVNLRAKAMQDSEEIINARVSEYRNMIQSDLNQVLEATITIRDVYEQYEQFDENYRSYVLDEMLLGWLKNNPNYLSTWQAWELNATEEGYNMRNGRDRVVNFRLNDEITISKERVDVNNEILTSQYYQSRERNQLELWDPYYDQVTPELAGILMTTIAAPIQKNGEFIGLVGVDIGLTDMEKIVSDINLFDGSKSFFLSNDTRIVGHTHKEWIGEMLFDVMKEDTASFRQAINSTHQLENVDFKYYDEGAGKDYFVSMSPVKLGGVDKAWTIGIEVPLDVIMSKANEILYYSLLIGVLGLGLLYVVVYWMANVIVKPIKNSVSIARSLANGELDVAKSKDEIKDDEIGDLQLALIDMAGNLKKILHSIVESTNEIEDSSNELTSSSTQLSAGASNQAASSEEISSSMEEMVATIQQNSENSEETKKIAEKAAAGMKAGFESTLKAGEAMHIISEKINIIEEIAKQTNILALNAAVEAARAGEQGKGFSVVATEVKKLAERSQKAANEIMELTSNGVDITEKSGKELEAIIPDIENTSMLVQEITASSFEQKSGAEQVNKAIQELNEVTQQNSATANVFSDSAEQLTQLAAKLKTAVSFFK</sequence>
<dbReference type="RefSeq" id="WP_212216053.1">
    <property type="nucleotide sequence ID" value="NZ_JAGUCO010000006.1"/>
</dbReference>
<feature type="region of interest" description="Disordered" evidence="9">
    <location>
        <begin position="408"/>
        <end position="455"/>
    </location>
</feature>
<evidence type="ECO:0000256" key="6">
    <source>
        <dbReference type="ARBA" id="ARBA00023136"/>
    </source>
</evidence>
<comment type="caution">
    <text evidence="13">The sequence shown here is derived from an EMBL/GenBank/DDBJ whole genome shotgun (WGS) entry which is preliminary data.</text>
</comment>
<dbReference type="CDD" id="cd06225">
    <property type="entry name" value="HAMP"/>
    <property type="match status" value="1"/>
</dbReference>
<gene>
    <name evidence="13" type="ORF">KEM10_11020</name>
</gene>
<dbReference type="PROSITE" id="PS50111">
    <property type="entry name" value="CHEMOTAXIS_TRANSDUC_2"/>
    <property type="match status" value="1"/>
</dbReference>
<dbReference type="Gene3D" id="1.10.287.950">
    <property type="entry name" value="Methyl-accepting chemotaxis protein"/>
    <property type="match status" value="1"/>
</dbReference>
<reference evidence="13 14" key="1">
    <citation type="journal article" date="2015" name="Int. J. Syst. Evol. Microbiol.">
        <title>Carboxylicivirga linearis sp. nov., isolated from a sea cucumber culture pond.</title>
        <authorList>
            <person name="Wang F.Q."/>
            <person name="Zhou Y.X."/>
            <person name="Lin X.Z."/>
            <person name="Chen G.J."/>
            <person name="Du Z.J."/>
        </authorList>
    </citation>
    <scope>NUCLEOTIDE SEQUENCE [LARGE SCALE GENOMIC DNA]</scope>
    <source>
        <strain evidence="13 14">FB218</strain>
    </source>
</reference>
<keyword evidence="3" id="KW-0145">Chemotaxis</keyword>
<organism evidence="13 14">
    <name type="scientific">Carboxylicivirga linearis</name>
    <dbReference type="NCBI Taxonomy" id="1628157"/>
    <lineage>
        <taxon>Bacteria</taxon>
        <taxon>Pseudomonadati</taxon>
        <taxon>Bacteroidota</taxon>
        <taxon>Bacteroidia</taxon>
        <taxon>Marinilabiliales</taxon>
        <taxon>Marinilabiliaceae</taxon>
        <taxon>Carboxylicivirga</taxon>
    </lineage>
</organism>
<dbReference type="InterPro" id="IPR004089">
    <property type="entry name" value="MCPsignal_dom"/>
</dbReference>
<name>A0ABS5JV88_9BACT</name>
<dbReference type="EMBL" id="JAGUCO010000006">
    <property type="protein sequence ID" value="MBS2098811.1"/>
    <property type="molecule type" value="Genomic_DNA"/>
</dbReference>
<keyword evidence="4 10" id="KW-0812">Transmembrane</keyword>
<dbReference type="Pfam" id="PF00015">
    <property type="entry name" value="MCPsignal"/>
    <property type="match status" value="1"/>
</dbReference>
<feature type="transmembrane region" description="Helical" evidence="10">
    <location>
        <begin position="320"/>
        <end position="343"/>
    </location>
</feature>
<feature type="domain" description="HAMP" evidence="12">
    <location>
        <begin position="344"/>
        <end position="398"/>
    </location>
</feature>
<dbReference type="PRINTS" id="PR00260">
    <property type="entry name" value="CHEMTRNSDUCR"/>
</dbReference>
<evidence type="ECO:0000256" key="9">
    <source>
        <dbReference type="SAM" id="MobiDB-lite"/>
    </source>
</evidence>
<dbReference type="PANTHER" id="PTHR43531:SF11">
    <property type="entry name" value="METHYL-ACCEPTING CHEMOTAXIS PROTEIN 3"/>
    <property type="match status" value="1"/>
</dbReference>
<dbReference type="PANTHER" id="PTHR43531">
    <property type="entry name" value="PROTEIN ICFG"/>
    <property type="match status" value="1"/>
</dbReference>